<feature type="transmembrane region" description="Helical" evidence="8">
    <location>
        <begin position="12"/>
        <end position="31"/>
    </location>
</feature>
<dbReference type="PANTHER" id="PTHR42929">
    <property type="entry name" value="INNER MEMBRANE ABC TRANSPORTER PERMEASE PROTEIN YDCU-RELATED-RELATED"/>
    <property type="match status" value="1"/>
</dbReference>
<accession>A0A1I5IUM5</accession>
<comment type="subcellular location">
    <subcellularLocation>
        <location evidence="1 8">Cell membrane</location>
        <topology evidence="1 8">Multi-pass membrane protein</topology>
    </subcellularLocation>
</comment>
<name>A0A1I5IUM5_9FIRM</name>
<evidence type="ECO:0000256" key="7">
    <source>
        <dbReference type="ARBA" id="ARBA00023136"/>
    </source>
</evidence>
<proteinExistence type="inferred from homology"/>
<keyword evidence="11" id="KW-1185">Reference proteome</keyword>
<feature type="transmembrane region" description="Helical" evidence="8">
    <location>
        <begin position="140"/>
        <end position="162"/>
    </location>
</feature>
<dbReference type="GO" id="GO:0005886">
    <property type="term" value="C:plasma membrane"/>
    <property type="evidence" value="ECO:0007669"/>
    <property type="project" value="UniProtKB-SubCell"/>
</dbReference>
<evidence type="ECO:0000256" key="1">
    <source>
        <dbReference type="ARBA" id="ARBA00004651"/>
    </source>
</evidence>
<evidence type="ECO:0000313" key="11">
    <source>
        <dbReference type="Proteomes" id="UP000198806"/>
    </source>
</evidence>
<feature type="transmembrane region" description="Helical" evidence="8">
    <location>
        <begin position="240"/>
        <end position="262"/>
    </location>
</feature>
<dbReference type="Pfam" id="PF00528">
    <property type="entry name" value="BPD_transp_1"/>
    <property type="match status" value="1"/>
</dbReference>
<feature type="transmembrane region" description="Helical" evidence="8">
    <location>
        <begin position="210"/>
        <end position="228"/>
    </location>
</feature>
<sequence length="272" mass="30676">MKSRKWLSFPYIIWMAIFIIIPLLMVIYYGITTKSGTFTFDNLALIADPINRTALWLSIKLSVVSTLICLVLAYPLALILNNMKLKNNSFIVLIFILPMWMNFLLRTIAWQNILENTGVLNTILKFLHLPTLELINTPSAIVFGMVYNFLPFMILPIYNVLIKISDDTINAARDLGANYFQTFLKIILPLSFPGIISGITMVFVPSLTTFVISTILGGSKVVLIGNVIEQQFKMINNWHTGSGLSLVLMVFILISMAILAKYDKEAEGKSVW</sequence>
<keyword evidence="6 8" id="KW-1133">Transmembrane helix</keyword>
<dbReference type="CDD" id="cd06261">
    <property type="entry name" value="TM_PBP2"/>
    <property type="match status" value="1"/>
</dbReference>
<dbReference type="AlphaFoldDB" id="A0A1I5IUM5"/>
<dbReference type="PANTHER" id="PTHR42929:SF1">
    <property type="entry name" value="INNER MEMBRANE ABC TRANSPORTER PERMEASE PROTEIN YDCU-RELATED"/>
    <property type="match status" value="1"/>
</dbReference>
<evidence type="ECO:0000256" key="5">
    <source>
        <dbReference type="ARBA" id="ARBA00022692"/>
    </source>
</evidence>
<feature type="transmembrane region" description="Helical" evidence="8">
    <location>
        <begin position="90"/>
        <end position="109"/>
    </location>
</feature>
<dbReference type="SUPFAM" id="SSF161098">
    <property type="entry name" value="MetI-like"/>
    <property type="match status" value="1"/>
</dbReference>
<keyword evidence="4" id="KW-1003">Cell membrane</keyword>
<keyword evidence="5 8" id="KW-0812">Transmembrane</keyword>
<dbReference type="OrthoDB" id="9807047at2"/>
<evidence type="ECO:0000256" key="4">
    <source>
        <dbReference type="ARBA" id="ARBA00022475"/>
    </source>
</evidence>
<feature type="transmembrane region" description="Helical" evidence="8">
    <location>
        <begin position="183"/>
        <end position="204"/>
    </location>
</feature>
<dbReference type="RefSeq" id="WP_091688918.1">
    <property type="nucleotide sequence ID" value="NZ_BAABFM010000068.1"/>
</dbReference>
<feature type="transmembrane region" description="Helical" evidence="8">
    <location>
        <begin position="55"/>
        <end position="78"/>
    </location>
</feature>
<dbReference type="GO" id="GO:0055085">
    <property type="term" value="P:transmembrane transport"/>
    <property type="evidence" value="ECO:0007669"/>
    <property type="project" value="InterPro"/>
</dbReference>
<dbReference type="Gene3D" id="1.10.3720.10">
    <property type="entry name" value="MetI-like"/>
    <property type="match status" value="1"/>
</dbReference>
<evidence type="ECO:0000256" key="3">
    <source>
        <dbReference type="ARBA" id="ARBA00022448"/>
    </source>
</evidence>
<comment type="similarity">
    <text evidence="2">Belongs to the binding-protein-dependent transport system permease family. CysTW subfamily.</text>
</comment>
<dbReference type="STRING" id="1527.SAMN04489757_15315"/>
<keyword evidence="3 8" id="KW-0813">Transport</keyword>
<dbReference type="Proteomes" id="UP000198806">
    <property type="component" value="Unassembled WGS sequence"/>
</dbReference>
<evidence type="ECO:0000259" key="9">
    <source>
        <dbReference type="PROSITE" id="PS50928"/>
    </source>
</evidence>
<organism evidence="10 11">
    <name type="scientific">Anaerocolumna aminovalerica</name>
    <dbReference type="NCBI Taxonomy" id="1527"/>
    <lineage>
        <taxon>Bacteria</taxon>
        <taxon>Bacillati</taxon>
        <taxon>Bacillota</taxon>
        <taxon>Clostridia</taxon>
        <taxon>Lachnospirales</taxon>
        <taxon>Lachnospiraceae</taxon>
        <taxon>Anaerocolumna</taxon>
    </lineage>
</organism>
<keyword evidence="7 8" id="KW-0472">Membrane</keyword>
<evidence type="ECO:0000313" key="10">
    <source>
        <dbReference type="EMBL" id="SFO64050.1"/>
    </source>
</evidence>
<protein>
    <submittedName>
        <fullName evidence="10">Spermidine/putrescine transport system permease protein</fullName>
    </submittedName>
</protein>
<evidence type="ECO:0000256" key="2">
    <source>
        <dbReference type="ARBA" id="ARBA00007069"/>
    </source>
</evidence>
<dbReference type="EMBL" id="FOWD01000053">
    <property type="protein sequence ID" value="SFO64050.1"/>
    <property type="molecule type" value="Genomic_DNA"/>
</dbReference>
<dbReference type="InterPro" id="IPR035906">
    <property type="entry name" value="MetI-like_sf"/>
</dbReference>
<feature type="domain" description="ABC transmembrane type-1" evidence="9">
    <location>
        <begin position="55"/>
        <end position="259"/>
    </location>
</feature>
<reference evidence="10 11" key="1">
    <citation type="submission" date="2016-10" db="EMBL/GenBank/DDBJ databases">
        <authorList>
            <person name="de Groot N.N."/>
        </authorList>
    </citation>
    <scope>NUCLEOTIDE SEQUENCE [LARGE SCALE GENOMIC DNA]</scope>
    <source>
        <strain evidence="10 11">DSM 1283</strain>
    </source>
</reference>
<gene>
    <name evidence="10" type="ORF">SAMN04489757_15315</name>
</gene>
<evidence type="ECO:0000256" key="8">
    <source>
        <dbReference type="RuleBase" id="RU363032"/>
    </source>
</evidence>
<dbReference type="InterPro" id="IPR000515">
    <property type="entry name" value="MetI-like"/>
</dbReference>
<dbReference type="PROSITE" id="PS50928">
    <property type="entry name" value="ABC_TM1"/>
    <property type="match status" value="1"/>
</dbReference>
<evidence type="ECO:0000256" key="6">
    <source>
        <dbReference type="ARBA" id="ARBA00022989"/>
    </source>
</evidence>